<dbReference type="CDD" id="cd01427">
    <property type="entry name" value="HAD_like"/>
    <property type="match status" value="1"/>
</dbReference>
<protein>
    <submittedName>
        <fullName evidence="1">Phosphoglycolate phosphatase-like HAD superfamily hydrolase</fullName>
    </submittedName>
</protein>
<dbReference type="GO" id="GO:0016787">
    <property type="term" value="F:hydrolase activity"/>
    <property type="evidence" value="ECO:0007669"/>
    <property type="project" value="UniProtKB-KW"/>
</dbReference>
<dbReference type="InterPro" id="IPR036412">
    <property type="entry name" value="HAD-like_sf"/>
</dbReference>
<organism evidence="1 2">
    <name type="scientific">Cuneatibacter caecimuris</name>
    <dbReference type="NCBI Taxonomy" id="1796618"/>
    <lineage>
        <taxon>Bacteria</taxon>
        <taxon>Bacillati</taxon>
        <taxon>Bacillota</taxon>
        <taxon>Clostridia</taxon>
        <taxon>Lachnospirales</taxon>
        <taxon>Lachnospiraceae</taxon>
        <taxon>Cuneatibacter</taxon>
    </lineage>
</organism>
<dbReference type="OrthoDB" id="9796026at2"/>
<dbReference type="Gene3D" id="3.40.50.1000">
    <property type="entry name" value="HAD superfamily/HAD-like"/>
    <property type="match status" value="1"/>
</dbReference>
<evidence type="ECO:0000313" key="1">
    <source>
        <dbReference type="EMBL" id="RZT02402.1"/>
    </source>
</evidence>
<gene>
    <name evidence="1" type="ORF">EV209_0515</name>
</gene>
<dbReference type="AlphaFoldDB" id="A0A4Q7PN93"/>
<dbReference type="RefSeq" id="WP_130432748.1">
    <property type="nucleotide sequence ID" value="NZ_SGXF01000001.1"/>
</dbReference>
<dbReference type="Proteomes" id="UP000292927">
    <property type="component" value="Unassembled WGS sequence"/>
</dbReference>
<dbReference type="InterPro" id="IPR023214">
    <property type="entry name" value="HAD_sf"/>
</dbReference>
<proteinExistence type="predicted"/>
<evidence type="ECO:0000313" key="2">
    <source>
        <dbReference type="Proteomes" id="UP000292927"/>
    </source>
</evidence>
<keyword evidence="1" id="KW-0378">Hydrolase</keyword>
<dbReference type="SUPFAM" id="SSF56784">
    <property type="entry name" value="HAD-like"/>
    <property type="match status" value="1"/>
</dbReference>
<name>A0A4Q7PN93_9FIRM</name>
<dbReference type="InterPro" id="IPR041492">
    <property type="entry name" value="HAD_2"/>
</dbReference>
<accession>A0A4Q7PN93</accession>
<reference evidence="1 2" key="1">
    <citation type="submission" date="2019-02" db="EMBL/GenBank/DDBJ databases">
        <title>Genomic Encyclopedia of Type Strains, Phase IV (KMG-IV): sequencing the most valuable type-strain genomes for metagenomic binning, comparative biology and taxonomic classification.</title>
        <authorList>
            <person name="Goeker M."/>
        </authorList>
    </citation>
    <scope>NUCLEOTIDE SEQUENCE [LARGE SCALE GENOMIC DNA]</scope>
    <source>
        <strain evidence="1 2">DSM 29486</strain>
    </source>
</reference>
<comment type="caution">
    <text evidence="1">The sequence shown here is derived from an EMBL/GenBank/DDBJ whole genome shotgun (WGS) entry which is preliminary data.</text>
</comment>
<sequence length="278" mass="31565">MGYFDYDKQHDYLICIDSDGCAMDTMNIKHERCFGPEWITTYGLEEIQEEALQLWLDINLFSATRGINRFKALAMALQEVAEMGYPAEGLEEFVRWTHEAPELSNPALLAECQRNDCPCMELALLWSIRTNRSIRKLPQALPYPHVKETMDELCKNADLTAVSSANGQAVEEEWSFHHLKEDTRVLLSQEAGSKAFCIGQLLKKDYDPKKTLMVGDAPGDYAAAQKNGVRFYPILANKEAESWQRLLDEAAPKLFHGTFDDEYQAQLVKAFEENLGIG</sequence>
<dbReference type="EMBL" id="SGXF01000001">
    <property type="protein sequence ID" value="RZT02402.1"/>
    <property type="molecule type" value="Genomic_DNA"/>
</dbReference>
<dbReference type="Pfam" id="PF13419">
    <property type="entry name" value="HAD_2"/>
    <property type="match status" value="1"/>
</dbReference>
<keyword evidence="2" id="KW-1185">Reference proteome</keyword>